<keyword evidence="8 11" id="KW-0573">Peptidoglycan synthesis</keyword>
<keyword evidence="9 11" id="KW-0131">Cell cycle</keyword>
<dbReference type="UniPathway" id="UPA00219"/>
<gene>
    <name evidence="11" type="primary">murE</name>
    <name evidence="16" type="ORF">E3J68_01710</name>
</gene>
<dbReference type="Gene3D" id="3.40.1390.10">
    <property type="entry name" value="MurE/MurF, N-terminal domain"/>
    <property type="match status" value="1"/>
</dbReference>
<protein>
    <recommendedName>
        <fullName evidence="11">UDP-N-acetylmuramoyl-L-alanyl-D-glutamate--2,6-diaminopimelate ligase</fullName>
        <ecNumber evidence="11">6.3.2.13</ecNumber>
    </recommendedName>
    <alternativeName>
        <fullName evidence="11">Meso-A2pm-adding enzyme</fullName>
    </alternativeName>
    <alternativeName>
        <fullName evidence="11">Meso-diaminopimelate-adding enzyme</fullName>
    </alternativeName>
    <alternativeName>
        <fullName evidence="11">UDP-MurNAc-L-Ala-D-Glu:meso-diaminopimelate ligase</fullName>
    </alternativeName>
    <alternativeName>
        <fullName evidence="11">UDP-MurNAc-tripeptide synthetase</fullName>
    </alternativeName>
    <alternativeName>
        <fullName evidence="11">UDP-N-acetylmuramyl-tripeptide synthetase</fullName>
    </alternativeName>
</protein>
<feature type="domain" description="Mur ligase N-terminal catalytic" evidence="13">
    <location>
        <begin position="28"/>
        <end position="101"/>
    </location>
</feature>
<keyword evidence="10 11" id="KW-0961">Cell wall biogenesis/degradation</keyword>
<feature type="binding site" evidence="11">
    <location>
        <position position="185"/>
    </location>
    <ligand>
        <name>UDP-N-acetyl-alpha-D-muramoyl-L-alanyl-D-glutamate</name>
        <dbReference type="ChEBI" id="CHEBI:83900"/>
    </ligand>
</feature>
<dbReference type="Pfam" id="PF08245">
    <property type="entry name" value="Mur_ligase_M"/>
    <property type="match status" value="1"/>
</dbReference>
<dbReference type="PANTHER" id="PTHR23135:SF4">
    <property type="entry name" value="UDP-N-ACETYLMURAMOYL-L-ALANYL-D-GLUTAMATE--2,6-DIAMINOPIMELATE LIGASE MURE HOMOLOG, CHLOROPLASTIC"/>
    <property type="match status" value="1"/>
</dbReference>
<evidence type="ECO:0000259" key="15">
    <source>
        <dbReference type="Pfam" id="PF08245"/>
    </source>
</evidence>
<name>A0A523TGP2_UNCAE</name>
<comment type="function">
    <text evidence="11">Catalyzes the addition of meso-diaminopimelic acid to the nucleotide precursor UDP-N-acetylmuramoyl-L-alanyl-D-glutamate (UMAG) in the biosynthesis of bacterial cell-wall peptidoglycan.</text>
</comment>
<feature type="binding site" evidence="11">
    <location>
        <begin position="116"/>
        <end position="122"/>
    </location>
    <ligand>
        <name>ATP</name>
        <dbReference type="ChEBI" id="CHEBI:30616"/>
    </ligand>
</feature>
<evidence type="ECO:0000256" key="11">
    <source>
        <dbReference type="HAMAP-Rule" id="MF_00208"/>
    </source>
</evidence>
<evidence type="ECO:0000256" key="1">
    <source>
        <dbReference type="ARBA" id="ARBA00005898"/>
    </source>
</evidence>
<dbReference type="PANTHER" id="PTHR23135">
    <property type="entry name" value="MUR LIGASE FAMILY MEMBER"/>
    <property type="match status" value="1"/>
</dbReference>
<reference evidence="16 17" key="1">
    <citation type="submission" date="2019-03" db="EMBL/GenBank/DDBJ databases">
        <title>Metabolic potential of uncultured bacteria and archaea associated with petroleum seepage in deep-sea sediments.</title>
        <authorList>
            <person name="Dong X."/>
            <person name="Hubert C."/>
        </authorList>
    </citation>
    <scope>NUCLEOTIDE SEQUENCE [LARGE SCALE GENOMIC DNA]</scope>
    <source>
        <strain evidence="16">E44_bin3</strain>
    </source>
</reference>
<dbReference type="Pfam" id="PF02875">
    <property type="entry name" value="Mur_ligase_C"/>
    <property type="match status" value="1"/>
</dbReference>
<evidence type="ECO:0000256" key="6">
    <source>
        <dbReference type="ARBA" id="ARBA00022840"/>
    </source>
</evidence>
<evidence type="ECO:0000256" key="7">
    <source>
        <dbReference type="ARBA" id="ARBA00022960"/>
    </source>
</evidence>
<dbReference type="NCBIfam" id="NF001124">
    <property type="entry name" value="PRK00139.1-2"/>
    <property type="match status" value="1"/>
</dbReference>
<dbReference type="Pfam" id="PF01225">
    <property type="entry name" value="Mur_ligase"/>
    <property type="match status" value="1"/>
</dbReference>
<dbReference type="InterPro" id="IPR036615">
    <property type="entry name" value="Mur_ligase_C_dom_sf"/>
</dbReference>
<keyword evidence="2 11" id="KW-0963">Cytoplasm</keyword>
<dbReference type="InterPro" id="IPR000713">
    <property type="entry name" value="Mur_ligase_N"/>
</dbReference>
<feature type="binding site" evidence="11">
    <location>
        <position position="35"/>
    </location>
    <ligand>
        <name>UDP-N-acetyl-alpha-D-muramoyl-L-alanyl-D-glutamate</name>
        <dbReference type="ChEBI" id="CHEBI:83900"/>
    </ligand>
</feature>
<accession>A0A523TGP2</accession>
<dbReference type="GO" id="GO:0005524">
    <property type="term" value="F:ATP binding"/>
    <property type="evidence" value="ECO:0007669"/>
    <property type="project" value="UniProtKB-UniRule"/>
</dbReference>
<dbReference type="InterPro" id="IPR035911">
    <property type="entry name" value="MurE/MurF_N"/>
</dbReference>
<dbReference type="AlphaFoldDB" id="A0A523TGP2"/>
<dbReference type="GO" id="GO:0004326">
    <property type="term" value="F:tetrahydrofolylpolyglutamate synthase activity"/>
    <property type="evidence" value="ECO:0007669"/>
    <property type="project" value="InterPro"/>
</dbReference>
<dbReference type="GO" id="GO:0005737">
    <property type="term" value="C:cytoplasm"/>
    <property type="evidence" value="ECO:0007669"/>
    <property type="project" value="UniProtKB-SubCell"/>
</dbReference>
<feature type="binding site" evidence="11">
    <location>
        <begin position="409"/>
        <end position="412"/>
    </location>
    <ligand>
        <name>meso-2,6-diaminopimelate</name>
        <dbReference type="ChEBI" id="CHEBI:57791"/>
    </ligand>
</feature>
<feature type="binding site" evidence="11">
    <location>
        <position position="193"/>
    </location>
    <ligand>
        <name>UDP-N-acetyl-alpha-D-muramoyl-L-alanyl-D-glutamate</name>
        <dbReference type="ChEBI" id="CHEBI:83900"/>
    </ligand>
</feature>
<feature type="modified residue" description="N6-carboxylysine" evidence="11">
    <location>
        <position position="225"/>
    </location>
</feature>
<dbReference type="GO" id="GO:0051301">
    <property type="term" value="P:cell division"/>
    <property type="evidence" value="ECO:0007669"/>
    <property type="project" value="UniProtKB-KW"/>
</dbReference>
<evidence type="ECO:0000313" key="17">
    <source>
        <dbReference type="Proteomes" id="UP000316517"/>
    </source>
</evidence>
<organism evidence="16 17">
    <name type="scientific">Aerophobetes bacterium</name>
    <dbReference type="NCBI Taxonomy" id="2030807"/>
    <lineage>
        <taxon>Bacteria</taxon>
        <taxon>Candidatus Aerophobota</taxon>
    </lineage>
</organism>
<evidence type="ECO:0000256" key="4">
    <source>
        <dbReference type="ARBA" id="ARBA00022618"/>
    </source>
</evidence>
<keyword evidence="7 11" id="KW-0133">Cell shape</keyword>
<feature type="binding site" evidence="11">
    <location>
        <begin position="158"/>
        <end position="159"/>
    </location>
    <ligand>
        <name>UDP-N-acetyl-alpha-D-muramoyl-L-alanyl-D-glutamate</name>
        <dbReference type="ChEBI" id="CHEBI:83900"/>
    </ligand>
</feature>
<dbReference type="InterPro" id="IPR005761">
    <property type="entry name" value="UDP-N-AcMur-Glu-dNH2Pim_ligase"/>
</dbReference>
<dbReference type="InterPro" id="IPR018109">
    <property type="entry name" value="Folylpolyglutamate_synth_CS"/>
</dbReference>
<keyword evidence="4 11" id="KW-0132">Cell division</keyword>
<dbReference type="SUPFAM" id="SSF63418">
    <property type="entry name" value="MurE/MurF N-terminal domain"/>
    <property type="match status" value="1"/>
</dbReference>
<dbReference type="GO" id="GO:0008360">
    <property type="term" value="P:regulation of cell shape"/>
    <property type="evidence" value="ECO:0007669"/>
    <property type="project" value="UniProtKB-KW"/>
</dbReference>
<comment type="catalytic activity">
    <reaction evidence="11">
        <text>UDP-N-acetyl-alpha-D-muramoyl-L-alanyl-D-glutamate + meso-2,6-diaminopimelate + ATP = UDP-N-acetyl-alpha-D-muramoyl-L-alanyl-gamma-D-glutamyl-meso-2,6-diaminopimelate + ADP + phosphate + H(+)</text>
        <dbReference type="Rhea" id="RHEA:23676"/>
        <dbReference type="ChEBI" id="CHEBI:15378"/>
        <dbReference type="ChEBI" id="CHEBI:30616"/>
        <dbReference type="ChEBI" id="CHEBI:43474"/>
        <dbReference type="ChEBI" id="CHEBI:57791"/>
        <dbReference type="ChEBI" id="CHEBI:83900"/>
        <dbReference type="ChEBI" id="CHEBI:83905"/>
        <dbReference type="ChEBI" id="CHEBI:456216"/>
        <dbReference type="EC" id="6.3.2.13"/>
    </reaction>
</comment>
<keyword evidence="5 11" id="KW-0547">Nucleotide-binding</keyword>
<dbReference type="SUPFAM" id="SSF53623">
    <property type="entry name" value="MurD-like peptide ligases, catalytic domain"/>
    <property type="match status" value="1"/>
</dbReference>
<dbReference type="HAMAP" id="MF_00208">
    <property type="entry name" value="MurE"/>
    <property type="match status" value="1"/>
</dbReference>
<dbReference type="SUPFAM" id="SSF53244">
    <property type="entry name" value="MurD-like peptide ligases, peptide-binding domain"/>
    <property type="match status" value="1"/>
</dbReference>
<evidence type="ECO:0000256" key="9">
    <source>
        <dbReference type="ARBA" id="ARBA00023306"/>
    </source>
</evidence>
<keyword evidence="11" id="KW-0460">Magnesium</keyword>
<evidence type="ECO:0000259" key="13">
    <source>
        <dbReference type="Pfam" id="PF01225"/>
    </source>
</evidence>
<dbReference type="Proteomes" id="UP000316517">
    <property type="component" value="Unassembled WGS sequence"/>
</dbReference>
<dbReference type="InterPro" id="IPR013221">
    <property type="entry name" value="Mur_ligase_cen"/>
</dbReference>
<dbReference type="InterPro" id="IPR004101">
    <property type="entry name" value="Mur_ligase_C"/>
</dbReference>
<dbReference type="EC" id="6.3.2.13" evidence="11"/>
<evidence type="ECO:0000256" key="2">
    <source>
        <dbReference type="ARBA" id="ARBA00022490"/>
    </source>
</evidence>
<dbReference type="GO" id="GO:0009252">
    <property type="term" value="P:peptidoglycan biosynthetic process"/>
    <property type="evidence" value="ECO:0007669"/>
    <property type="project" value="UniProtKB-UniRule"/>
</dbReference>
<dbReference type="Gene3D" id="3.90.190.20">
    <property type="entry name" value="Mur ligase, C-terminal domain"/>
    <property type="match status" value="1"/>
</dbReference>
<comment type="subcellular location">
    <subcellularLocation>
        <location evidence="11 12">Cytoplasm</location>
    </subcellularLocation>
</comment>
<dbReference type="PROSITE" id="PS01011">
    <property type="entry name" value="FOLYLPOLYGLU_SYNT_1"/>
    <property type="match status" value="1"/>
</dbReference>
<feature type="domain" description="Mur ligase central" evidence="15">
    <location>
        <begin position="114"/>
        <end position="313"/>
    </location>
</feature>
<dbReference type="GO" id="GO:0008765">
    <property type="term" value="F:UDP-N-acetylmuramoylalanyl-D-glutamate-2,6-diaminopimelate ligase activity"/>
    <property type="evidence" value="ECO:0007669"/>
    <property type="project" value="UniProtKB-UniRule"/>
</dbReference>
<evidence type="ECO:0000256" key="8">
    <source>
        <dbReference type="ARBA" id="ARBA00022984"/>
    </source>
</evidence>
<evidence type="ECO:0000256" key="3">
    <source>
        <dbReference type="ARBA" id="ARBA00022598"/>
    </source>
</evidence>
<feature type="binding site" evidence="11">
    <location>
        <position position="469"/>
    </location>
    <ligand>
        <name>meso-2,6-diaminopimelate</name>
        <dbReference type="ChEBI" id="CHEBI:57791"/>
    </ligand>
</feature>
<feature type="short sequence motif" description="Meso-diaminopimelate recognition motif" evidence="11">
    <location>
        <begin position="409"/>
        <end position="412"/>
    </location>
</feature>
<keyword evidence="3 11" id="KW-0436">Ligase</keyword>
<feature type="binding site" evidence="11">
    <location>
        <position position="385"/>
    </location>
    <ligand>
        <name>meso-2,6-diaminopimelate</name>
        <dbReference type="ChEBI" id="CHEBI:57791"/>
    </ligand>
</feature>
<comment type="caution">
    <text evidence="16">The sequence shown here is derived from an EMBL/GenBank/DDBJ whole genome shotgun (WGS) entry which is preliminary data.</text>
</comment>
<dbReference type="InterPro" id="IPR036565">
    <property type="entry name" value="Mur-like_cat_sf"/>
</dbReference>
<dbReference type="NCBIfam" id="TIGR01085">
    <property type="entry name" value="murE"/>
    <property type="match status" value="1"/>
</dbReference>
<comment type="caution">
    <text evidence="11">Lacks conserved residue(s) required for the propagation of feature annotation.</text>
</comment>
<proteinExistence type="inferred from homology"/>
<dbReference type="GO" id="GO:0000287">
    <property type="term" value="F:magnesium ion binding"/>
    <property type="evidence" value="ECO:0007669"/>
    <property type="project" value="UniProtKB-UniRule"/>
</dbReference>
<comment type="PTM">
    <text evidence="11">Carboxylation is probably crucial for Mg(2+) binding and, consequently, for the gamma-phosphate positioning of ATP.</text>
</comment>
<dbReference type="EMBL" id="SOJT01000077">
    <property type="protein sequence ID" value="TET29504.1"/>
    <property type="molecule type" value="Genomic_DNA"/>
</dbReference>
<evidence type="ECO:0000256" key="12">
    <source>
        <dbReference type="RuleBase" id="RU004135"/>
    </source>
</evidence>
<feature type="binding site" evidence="11">
    <location>
        <position position="465"/>
    </location>
    <ligand>
        <name>meso-2,6-diaminopimelate</name>
        <dbReference type="ChEBI" id="CHEBI:57791"/>
    </ligand>
</feature>
<dbReference type="NCBIfam" id="NF001126">
    <property type="entry name" value="PRK00139.1-4"/>
    <property type="match status" value="1"/>
</dbReference>
<evidence type="ECO:0000313" key="16">
    <source>
        <dbReference type="EMBL" id="TET29504.1"/>
    </source>
</evidence>
<keyword evidence="6 11" id="KW-0067">ATP-binding</keyword>
<evidence type="ECO:0000256" key="10">
    <source>
        <dbReference type="ARBA" id="ARBA00023316"/>
    </source>
</evidence>
<evidence type="ECO:0000256" key="5">
    <source>
        <dbReference type="ARBA" id="ARBA00022741"/>
    </source>
</evidence>
<feature type="domain" description="Mur ligase C-terminal" evidence="14">
    <location>
        <begin position="336"/>
        <end position="467"/>
    </location>
</feature>
<dbReference type="GO" id="GO:0071555">
    <property type="term" value="P:cell wall organization"/>
    <property type="evidence" value="ECO:0007669"/>
    <property type="project" value="UniProtKB-KW"/>
</dbReference>
<comment type="similarity">
    <text evidence="1 11">Belongs to the MurCDEF family. MurE subfamily.</text>
</comment>
<dbReference type="Gene3D" id="3.40.1190.10">
    <property type="entry name" value="Mur-like, catalytic domain"/>
    <property type="match status" value="1"/>
</dbReference>
<sequence length="494" mass="55402">MGQGFMNLQELISVLDVEKVVGPLNRIVKGLTYDSRKAKIGFLFVAISGFRQDGHNFIPEAVRKGARVMVVEKEILSLPPEVTLIRVRSSREALAKLSSYWYGFPSRELKLIGITGTNGKTTTTYLVESILKKAGYKMGRISTINYDLGSGLHSSRITTPESQDLQKMLRKMVDAGVDYAVIEVSSHSLVLHRVDGVQFDLAVFTNFSIDHLDFHKTMEHYLEAKISLFRDRAPRMAAVNVDDPMAHHFMKSISCPLITYAVKEKARIKGKILKMGVRGSSFLAQVDKDEPLRINLPLLGTHNVYNALAAISTASTQGVEPLVIKEGLEEVKRIPGRLEYIQNKRDLDVFVDYAHTPDALEKVLKTLRQVVKEKLWVVFGCGGDRDTQKRPLMGKVSLKFVDYSIITSDNPRSEDPEKIIAAIEEGVREDGGRSGEDYTTVVDRREAIRTTLERMKKGDILLIAGKGHEKVQIFKDRVVEFNDSKVVRDLLSRG</sequence>
<evidence type="ECO:0000259" key="14">
    <source>
        <dbReference type="Pfam" id="PF02875"/>
    </source>
</evidence>
<comment type="pathway">
    <text evidence="11 12">Cell wall biogenesis; peptidoglycan biosynthesis.</text>
</comment>
<comment type="cofactor">
    <cofactor evidence="11">
        <name>Mg(2+)</name>
        <dbReference type="ChEBI" id="CHEBI:18420"/>
    </cofactor>
</comment>